<dbReference type="Pfam" id="PF02585">
    <property type="entry name" value="PIG-L"/>
    <property type="match status" value="1"/>
</dbReference>
<sequence>MASITEIPPGKNRTVLVVVAHADDPTLFLGGTVARWADSGWRVVVVRATDDRWDSWNLDEASTTAQNKQQFDKAMGILGVSHIVELGWPTDSLGDASELVIREQIIRQIRTHRPHTLVTFDPCSQFAEDNEDHKMIARATDEAFWTSQFDKHHPEHFNEGLAPHGCFERWYFGRAVGEVTDVVDISTTLSRKIEAACTHQTMLVNYAHQLKLQASTGGYDVPLLEEVLQSGNVQPLMEPLLRAGASRTGEHYGLGAAEEFRVTRFGGLGVWLDRFGVTRTD</sequence>
<dbReference type="AlphaFoldDB" id="A0A6J6LBT9"/>
<evidence type="ECO:0000313" key="1">
    <source>
        <dbReference type="EMBL" id="CAB4658104.1"/>
    </source>
</evidence>
<name>A0A6J6LBT9_9ZZZZ</name>
<organism evidence="1">
    <name type="scientific">freshwater metagenome</name>
    <dbReference type="NCBI Taxonomy" id="449393"/>
    <lineage>
        <taxon>unclassified sequences</taxon>
        <taxon>metagenomes</taxon>
        <taxon>ecological metagenomes</taxon>
    </lineage>
</organism>
<dbReference type="PANTHER" id="PTHR12993:SF11">
    <property type="entry name" value="N-ACETYLGLUCOSAMINYL-PHOSPHATIDYLINOSITOL DE-N-ACETYLASE"/>
    <property type="match status" value="1"/>
</dbReference>
<dbReference type="GO" id="GO:0016811">
    <property type="term" value="F:hydrolase activity, acting on carbon-nitrogen (but not peptide) bonds, in linear amides"/>
    <property type="evidence" value="ECO:0007669"/>
    <property type="project" value="TreeGrafter"/>
</dbReference>
<gene>
    <name evidence="1" type="ORF">UFOPK2169_01218</name>
</gene>
<proteinExistence type="predicted"/>
<accession>A0A6J6LBT9</accession>
<dbReference type="PANTHER" id="PTHR12993">
    <property type="entry name" value="N-ACETYLGLUCOSAMINYL-PHOSPHATIDYLINOSITOL DE-N-ACETYLASE-RELATED"/>
    <property type="match status" value="1"/>
</dbReference>
<dbReference type="Gene3D" id="3.40.50.10320">
    <property type="entry name" value="LmbE-like"/>
    <property type="match status" value="1"/>
</dbReference>
<dbReference type="InterPro" id="IPR003737">
    <property type="entry name" value="GlcNAc_PI_deacetylase-related"/>
</dbReference>
<dbReference type="EMBL" id="CAEZWE010000052">
    <property type="protein sequence ID" value="CAB4658104.1"/>
    <property type="molecule type" value="Genomic_DNA"/>
</dbReference>
<dbReference type="SUPFAM" id="SSF102588">
    <property type="entry name" value="LmbE-like"/>
    <property type="match status" value="1"/>
</dbReference>
<reference evidence="1" key="1">
    <citation type="submission" date="2020-05" db="EMBL/GenBank/DDBJ databases">
        <authorList>
            <person name="Chiriac C."/>
            <person name="Salcher M."/>
            <person name="Ghai R."/>
            <person name="Kavagutti S V."/>
        </authorList>
    </citation>
    <scope>NUCLEOTIDE SEQUENCE</scope>
</reference>
<dbReference type="InterPro" id="IPR024078">
    <property type="entry name" value="LmbE-like_dom_sf"/>
</dbReference>
<protein>
    <submittedName>
        <fullName evidence="1">Unannotated protein</fullName>
    </submittedName>
</protein>